<evidence type="ECO:0000313" key="1">
    <source>
        <dbReference type="EMBL" id="MBW0529429.1"/>
    </source>
</evidence>
<name>A0A9Q3EYQ0_9BASI</name>
<dbReference type="EMBL" id="AVOT02035148">
    <property type="protein sequence ID" value="MBW0529429.1"/>
    <property type="molecule type" value="Genomic_DNA"/>
</dbReference>
<reference evidence="1" key="1">
    <citation type="submission" date="2021-03" db="EMBL/GenBank/DDBJ databases">
        <title>Draft genome sequence of rust myrtle Austropuccinia psidii MF-1, a brazilian biotype.</title>
        <authorList>
            <person name="Quecine M.C."/>
            <person name="Pachon D.M.R."/>
            <person name="Bonatelli M.L."/>
            <person name="Correr F.H."/>
            <person name="Franceschini L.M."/>
            <person name="Leite T.F."/>
            <person name="Margarido G.R.A."/>
            <person name="Almeida C.A."/>
            <person name="Ferrarezi J.A."/>
            <person name="Labate C.A."/>
        </authorList>
    </citation>
    <scope>NUCLEOTIDE SEQUENCE</scope>
    <source>
        <strain evidence="1">MF-1</strain>
    </source>
</reference>
<organism evidence="1 2">
    <name type="scientific">Austropuccinia psidii MF-1</name>
    <dbReference type="NCBI Taxonomy" id="1389203"/>
    <lineage>
        <taxon>Eukaryota</taxon>
        <taxon>Fungi</taxon>
        <taxon>Dikarya</taxon>
        <taxon>Basidiomycota</taxon>
        <taxon>Pucciniomycotina</taxon>
        <taxon>Pucciniomycetes</taxon>
        <taxon>Pucciniales</taxon>
        <taxon>Sphaerophragmiaceae</taxon>
        <taxon>Austropuccinia</taxon>
    </lineage>
</organism>
<dbReference type="Proteomes" id="UP000765509">
    <property type="component" value="Unassembled WGS sequence"/>
</dbReference>
<keyword evidence="2" id="KW-1185">Reference proteome</keyword>
<proteinExistence type="predicted"/>
<protein>
    <submittedName>
        <fullName evidence="1">Uncharacterized protein</fullName>
    </submittedName>
</protein>
<evidence type="ECO:0000313" key="2">
    <source>
        <dbReference type="Proteomes" id="UP000765509"/>
    </source>
</evidence>
<sequence>MSGLDEVMADDFDSENEYIQTKAYLSKDLIEKMRHQLKNFIVPKGVTRLPSRIGTAQNGKLKANEWSVMFEVYLPLIVLDLFWDLGPKKNLLLINVGALIQCTKIVGARSITQKDADMFSQSYANYQNSSNILFPNIRITPNHHYSMHIPQQLMRWGPLNGISEYGGERLVGLLQKFKSNSLSGSIEETMMKKFGQLQKLQHIKPKIPAFWSRSSIASPKNRKELDKASYLQLLHHLQEKNPELRHYDDLPHPQNSRVLQNYVVEHLYVLWRFGLKISRNSPNNLVYVKKGDSNIEFGKIAHIISLRDDKVHEGPLIMVQWLESIKEREEGFEDVELFLVEWNIKHLRLKNHHSYVSISEISGLGAYLNLPAWSLGYKDVSIIACPINKCVGLEQFN</sequence>
<comment type="caution">
    <text evidence="1">The sequence shown here is derived from an EMBL/GenBank/DDBJ whole genome shotgun (WGS) entry which is preliminary data.</text>
</comment>
<dbReference type="AlphaFoldDB" id="A0A9Q3EYQ0"/>
<gene>
    <name evidence="1" type="ORF">O181_069144</name>
</gene>
<dbReference type="OrthoDB" id="2289822at2759"/>
<accession>A0A9Q3EYQ0</accession>